<feature type="chain" id="PRO_5042817980" evidence="1">
    <location>
        <begin position="19"/>
        <end position="175"/>
    </location>
</feature>
<keyword evidence="3" id="KW-1185">Reference proteome</keyword>
<dbReference type="EMBL" id="JAHESE010000007">
    <property type="protein sequence ID" value="MBT1708551.1"/>
    <property type="molecule type" value="Genomic_DNA"/>
</dbReference>
<protein>
    <submittedName>
        <fullName evidence="2">DUF2911 domain-containing protein</fullName>
    </submittedName>
</protein>
<dbReference type="Pfam" id="PF11138">
    <property type="entry name" value="DUF2911"/>
    <property type="match status" value="1"/>
</dbReference>
<name>A0AAP2GPE4_9BACT</name>
<keyword evidence="1" id="KW-0732">Signal</keyword>
<gene>
    <name evidence="2" type="ORF">KK062_09960</name>
</gene>
<proteinExistence type="predicted"/>
<comment type="caution">
    <text evidence="2">The sequence shown here is derived from an EMBL/GenBank/DDBJ whole genome shotgun (WGS) entry which is preliminary data.</text>
</comment>
<evidence type="ECO:0000313" key="2">
    <source>
        <dbReference type="EMBL" id="MBT1708551.1"/>
    </source>
</evidence>
<dbReference type="AlphaFoldDB" id="A0AAP2GPE4"/>
<dbReference type="RefSeq" id="WP_254084141.1">
    <property type="nucleotide sequence ID" value="NZ_JAHESE010000007.1"/>
</dbReference>
<evidence type="ECO:0000313" key="3">
    <source>
        <dbReference type="Proteomes" id="UP001319080"/>
    </source>
</evidence>
<sequence length="175" mass="19958">MRNAILTLCLLIQTSVFAQEAIEPRPSPIALATMRYKDTYVKITYSQPQKRGREIFGGIVPYGKVWRTGANEATEITATRDVVLKGTLLKAGTYSIFTIPEKDKWTIIINRDIGLWGSYNYNQKQDVMRFDVPVAPITDVTYEPLTLKFNQRNDVADLLILWDRTSVSIPLKFIL</sequence>
<accession>A0AAP2GPE4</accession>
<organism evidence="2 3">
    <name type="scientific">Dawidia cretensis</name>
    <dbReference type="NCBI Taxonomy" id="2782350"/>
    <lineage>
        <taxon>Bacteria</taxon>
        <taxon>Pseudomonadati</taxon>
        <taxon>Bacteroidota</taxon>
        <taxon>Cytophagia</taxon>
        <taxon>Cytophagales</taxon>
        <taxon>Chryseotaleaceae</taxon>
        <taxon>Dawidia</taxon>
    </lineage>
</organism>
<dbReference type="Proteomes" id="UP001319080">
    <property type="component" value="Unassembled WGS sequence"/>
</dbReference>
<dbReference type="InterPro" id="IPR021314">
    <property type="entry name" value="DUF2911"/>
</dbReference>
<reference evidence="2 3" key="1">
    <citation type="submission" date="2021-05" db="EMBL/GenBank/DDBJ databases">
        <title>A Polyphasic approach of four new species of the genus Ohtaekwangia: Ohtaekwangia histidinii sp. nov., Ohtaekwangia cretensis sp. nov., Ohtaekwangia indiensis sp. nov., Ohtaekwangia reichenbachii sp. nov. from diverse environment.</title>
        <authorList>
            <person name="Octaviana S."/>
        </authorList>
    </citation>
    <scope>NUCLEOTIDE SEQUENCE [LARGE SCALE GENOMIC DNA]</scope>
    <source>
        <strain evidence="2 3">PWU5</strain>
    </source>
</reference>
<evidence type="ECO:0000256" key="1">
    <source>
        <dbReference type="SAM" id="SignalP"/>
    </source>
</evidence>
<feature type="signal peptide" evidence="1">
    <location>
        <begin position="1"/>
        <end position="18"/>
    </location>
</feature>